<dbReference type="InterPro" id="IPR032710">
    <property type="entry name" value="NTF2-like_dom_sf"/>
</dbReference>
<name>A0ABQ3TCW4_9ACTN</name>
<evidence type="ECO:0000313" key="2">
    <source>
        <dbReference type="Proteomes" id="UP000608522"/>
    </source>
</evidence>
<evidence type="ECO:0000313" key="1">
    <source>
        <dbReference type="EMBL" id="GHI78267.1"/>
    </source>
</evidence>
<accession>A0ABQ3TCW4</accession>
<dbReference type="PANTHER" id="PTHR38436">
    <property type="entry name" value="POLYKETIDE CYCLASE SNOAL-LIKE DOMAIN"/>
    <property type="match status" value="1"/>
</dbReference>
<organism evidence="1 2">
    <name type="scientific">Streptomyces spororaveus</name>
    <dbReference type="NCBI Taxonomy" id="284039"/>
    <lineage>
        <taxon>Bacteria</taxon>
        <taxon>Bacillati</taxon>
        <taxon>Actinomycetota</taxon>
        <taxon>Actinomycetes</taxon>
        <taxon>Kitasatosporales</taxon>
        <taxon>Streptomycetaceae</taxon>
        <taxon>Streptomyces</taxon>
    </lineage>
</organism>
<evidence type="ECO:0008006" key="3">
    <source>
        <dbReference type="Google" id="ProtNLM"/>
    </source>
</evidence>
<dbReference type="Pfam" id="PF07366">
    <property type="entry name" value="SnoaL"/>
    <property type="match status" value="1"/>
</dbReference>
<dbReference type="Proteomes" id="UP000608522">
    <property type="component" value="Unassembled WGS sequence"/>
</dbReference>
<keyword evidence="2" id="KW-1185">Reference proteome</keyword>
<dbReference type="InterPro" id="IPR009959">
    <property type="entry name" value="Cyclase_SnoaL-like"/>
</dbReference>
<sequence>MTFVQVIDYETTRFDEMNALIDRWAEQSSGRRTATHTMIGQDREARNHYVDMVEFASYEEAMKNSQLPETDRMFQQMVALCEGMPKFMNLDVVRDEHLNKQLAHRVFQEAAMEGNMSVLDECFASNYIDHDVSKEESTVIGRDAMRSDMETWRAAFDMTFEPTAQLAEGDLVTTVWNWRGTHNKGPFMGVAPTGKTYEMSGSTTFRCLGGEIVEGWWHYNPGALQRQMGGTGTPYGT</sequence>
<proteinExistence type="predicted"/>
<dbReference type="SUPFAM" id="SSF54427">
    <property type="entry name" value="NTF2-like"/>
    <property type="match status" value="1"/>
</dbReference>
<dbReference type="Gene3D" id="3.10.450.50">
    <property type="match status" value="1"/>
</dbReference>
<comment type="caution">
    <text evidence="1">The sequence shown here is derived from an EMBL/GenBank/DDBJ whole genome shotgun (WGS) entry which is preliminary data.</text>
</comment>
<dbReference type="EMBL" id="BNED01000005">
    <property type="protein sequence ID" value="GHI78267.1"/>
    <property type="molecule type" value="Genomic_DNA"/>
</dbReference>
<protein>
    <recommendedName>
        <fullName evidence="3">Ester cyclase</fullName>
    </recommendedName>
</protein>
<reference evidence="2" key="1">
    <citation type="submission" date="2023-07" db="EMBL/GenBank/DDBJ databases">
        <title>Whole genome shotgun sequence of Streptomyces spororaveus NBRC 15456.</title>
        <authorList>
            <person name="Komaki H."/>
            <person name="Tamura T."/>
        </authorList>
    </citation>
    <scope>NUCLEOTIDE SEQUENCE [LARGE SCALE GENOMIC DNA]</scope>
    <source>
        <strain evidence="2">NBRC 15456</strain>
    </source>
</reference>
<gene>
    <name evidence="1" type="ORF">Sspor_38280</name>
</gene>
<dbReference type="PANTHER" id="PTHR38436:SF1">
    <property type="entry name" value="ESTER CYCLASE"/>
    <property type="match status" value="1"/>
</dbReference>